<evidence type="ECO:0000256" key="1">
    <source>
        <dbReference type="ARBA" id="ARBA00004496"/>
    </source>
</evidence>
<evidence type="ECO:0000259" key="9">
    <source>
        <dbReference type="SMART" id="SM00968"/>
    </source>
</evidence>
<gene>
    <name evidence="10" type="primary">smc_1</name>
    <name evidence="7" type="synonym">smc</name>
    <name evidence="10" type="ORF">MCCS_10570</name>
</gene>
<dbReference type="NCBIfam" id="TIGR02168">
    <property type="entry name" value="SMC_prok_B"/>
    <property type="match status" value="1"/>
</dbReference>
<reference evidence="10 11" key="1">
    <citation type="journal article" date="2017" name="Int. J. Syst. Evol. Microbiol.">
        <title>Macrococcus canis sp. nov., a skin bacterium associated with infections in dogs.</title>
        <authorList>
            <person name="Gobeli Brawand S."/>
            <person name="Cotting K."/>
            <person name="Gomez-Sanz E."/>
            <person name="Collaud A."/>
            <person name="Thomann A."/>
            <person name="Brodard I."/>
            <person name="Rodriguez-Campos S."/>
            <person name="Strauss C."/>
            <person name="Perreten V."/>
        </authorList>
    </citation>
    <scope>NUCLEOTIDE SEQUENCE [LARGE SCALE GENOMIC DNA]</scope>
    <source>
        <strain evidence="10 11">KM45013</strain>
    </source>
</reference>
<keyword evidence="2 7" id="KW-0963">Cytoplasm</keyword>
<comment type="domain">
    <text evidence="7">Contains large globular domains required for ATP hydrolysis at each terminus and a third globular domain forming a flexible hinge near the middle of the molecule. These domains are separated by coiled-coil structures.</text>
</comment>
<evidence type="ECO:0000313" key="10">
    <source>
        <dbReference type="EMBL" id="ARQ06704.1"/>
    </source>
</evidence>
<keyword evidence="11" id="KW-1185">Reference proteome</keyword>
<comment type="function">
    <text evidence="7">Required for chromosome condensation and partitioning.</text>
</comment>
<comment type="subcellular location">
    <subcellularLocation>
        <location evidence="1 7">Cytoplasm</location>
    </subcellularLocation>
</comment>
<dbReference type="SUPFAM" id="SSF52540">
    <property type="entry name" value="P-loop containing nucleoside triphosphate hydrolases"/>
    <property type="match status" value="1"/>
</dbReference>
<evidence type="ECO:0000256" key="2">
    <source>
        <dbReference type="ARBA" id="ARBA00022490"/>
    </source>
</evidence>
<dbReference type="GeneID" id="35295189"/>
<dbReference type="SMART" id="SM00968">
    <property type="entry name" value="SMC_hinge"/>
    <property type="match status" value="1"/>
</dbReference>
<comment type="subunit">
    <text evidence="7">Homodimer.</text>
</comment>
<dbReference type="InterPro" id="IPR024704">
    <property type="entry name" value="SMC"/>
</dbReference>
<dbReference type="InterPro" id="IPR036277">
    <property type="entry name" value="SMC_hinge_sf"/>
</dbReference>
<dbReference type="AlphaFoldDB" id="A0A1W7AAZ1"/>
<feature type="binding site" evidence="7">
    <location>
        <begin position="33"/>
        <end position="40"/>
    </location>
    <ligand>
        <name>ATP</name>
        <dbReference type="ChEBI" id="CHEBI:30616"/>
    </ligand>
</feature>
<feature type="coiled-coil region" evidence="7">
    <location>
        <begin position="333"/>
        <end position="367"/>
    </location>
</feature>
<evidence type="ECO:0000256" key="7">
    <source>
        <dbReference type="HAMAP-Rule" id="MF_01894"/>
    </source>
</evidence>
<evidence type="ECO:0000256" key="6">
    <source>
        <dbReference type="ARBA" id="ARBA00023125"/>
    </source>
</evidence>
<name>A0A1W7AAZ1_9STAP</name>
<dbReference type="KEGG" id="mcak:MCCS_10570"/>
<dbReference type="FunFam" id="3.40.50.300:FF:000984">
    <property type="entry name" value="Chromosome partition protein Smc"/>
    <property type="match status" value="1"/>
</dbReference>
<accession>A0A1W7AAZ1</accession>
<dbReference type="GO" id="GO:0006260">
    <property type="term" value="P:DNA replication"/>
    <property type="evidence" value="ECO:0007669"/>
    <property type="project" value="UniProtKB-UniRule"/>
</dbReference>
<dbReference type="FunFam" id="3.40.50.300:FF:000901">
    <property type="entry name" value="Chromosome partition protein Smc"/>
    <property type="match status" value="1"/>
</dbReference>
<dbReference type="Gene3D" id="3.40.50.300">
    <property type="entry name" value="P-loop containing nucleotide triphosphate hydrolases"/>
    <property type="match status" value="2"/>
</dbReference>
<sequence length="1192" mass="137188">MVYLQSVEATGFKSFADKTTVLFDEGVTAIVGPNGSGKSNITDAIKWVLGEQSAKSLRGAKMEDIIFSGAQNRNATNFAQVTLTINNMGRSLAVDSDKVMITRKLFRSGESEYFLNHQKVRLKDITELFLDSGLGRDAFSIISQGKVDQVLNAKPSERRQLIEEAAGVLKYKKRKVETEQKLEDTMNNLSRVHDIIFDLKDRVEPLKIEASIAEEYIALSEEMKDADIQVTVHDIKECSAEYERLQREILNFNEQLTYKKDKSERISSKLDTHKSERNEQQKQLETHKTDLLHITERIERNIGLLNVNKERLSHQNANFEEKHQLQKTLAETLEHTKKELSSTDAKIQTIKQEKLSKKQKLSETEQDQSALADDIEAIIEETRSEYYEQFTIKTKLENDIQHMNSRIEQFNRKEEAQIDESTMTHYEVLLSEQQSLNEQINRLEKTVDDKRLSYTQHQQYITKQKQLYFKESENLKQAERFISTLESKVNRLKMMQEEYQGYYQGVRLLLKNKEKLDGIHHTVLDSISVEPQYNDALDSALGGILQHIIVEDAQAARKAIAFLKSKQAGRATFLPLNVIRPRNIASDILTGLTQFEGYIGTLNTLITADNQYKNIVDNIAGHIIIATTLAEANKIAKFASYRHKVVTLDGQVVNPGGSMTGGSKQKPTQALSSRNELQQLTKQLSDYESQTSQLSEKVSQLNESISEAEFQLEQDKQNGIELRDELHQLKLTREEIHVKLERLQSKLEARSQYDKERDEIRQLEKDKTVIMDSIQSIDIRLTELTEKIKLYQNNAQNKKTLLENMQQEIQSINKSISQLDADINYYQKVKQDLSDKIETTERELEHLSQLDHTINREKLEKEIVQLEKDIGEDKEKKSFLHDQIEKLQHNIGEYIEQETELELQNKELIRQINGIENGIGELKVQHSRLDVKLENYIEHLSFTYEMTYEAAEDYMFEHSLTVDDAEQLNELRSRVKLTKIAIDELGPVNMNAIEQYKAVSERYEFLISQEADLLEAKDNLEMIIRDMDHTVAERFKATFEVISNAFEHIFKQLFGGGEGRLILTEEDYLTSGIDIYVQPPGKKRQHLSLLSGGERAMTAIVLLFAILNRKKAPFVILDEVEAALDEANVSRFAHYLTTLKKDTQFIVITHRKGTMEESDRLYGVTMQNSGISKLVSVNLKEIDDKKFKELTK</sequence>
<dbReference type="Gene3D" id="1.20.1060.20">
    <property type="match status" value="1"/>
</dbReference>
<keyword evidence="3 7" id="KW-0547">Nucleotide-binding</keyword>
<dbReference type="STRING" id="1855823.MCCS_10570"/>
<dbReference type="SUPFAM" id="SSF90257">
    <property type="entry name" value="Myosin rod fragments"/>
    <property type="match status" value="1"/>
</dbReference>
<evidence type="ECO:0000256" key="8">
    <source>
        <dbReference type="SAM" id="MobiDB-lite"/>
    </source>
</evidence>
<dbReference type="SUPFAM" id="SSF75553">
    <property type="entry name" value="Smc hinge domain"/>
    <property type="match status" value="1"/>
</dbReference>
<dbReference type="PANTHER" id="PTHR43977">
    <property type="entry name" value="STRUCTURAL MAINTENANCE OF CHROMOSOMES PROTEIN 3"/>
    <property type="match status" value="1"/>
</dbReference>
<protein>
    <recommendedName>
        <fullName evidence="7">Chromosome partition protein Smc</fullName>
    </recommendedName>
</protein>
<dbReference type="GO" id="GO:0005737">
    <property type="term" value="C:cytoplasm"/>
    <property type="evidence" value="ECO:0007669"/>
    <property type="project" value="UniProtKB-SubCell"/>
</dbReference>
<keyword evidence="6 7" id="KW-0238">DNA-binding</keyword>
<dbReference type="Proteomes" id="UP000194154">
    <property type="component" value="Chromosome"/>
</dbReference>
<comment type="similarity">
    <text evidence="7">Belongs to the SMC family.</text>
</comment>
<dbReference type="Gene3D" id="3.30.70.1620">
    <property type="match status" value="1"/>
</dbReference>
<feature type="region of interest" description="Disordered" evidence="8">
    <location>
        <begin position="263"/>
        <end position="284"/>
    </location>
</feature>
<evidence type="ECO:0000256" key="5">
    <source>
        <dbReference type="ARBA" id="ARBA00023054"/>
    </source>
</evidence>
<dbReference type="InterPro" id="IPR003395">
    <property type="entry name" value="RecF/RecN/SMC_N"/>
</dbReference>
<dbReference type="PIRSF" id="PIRSF005719">
    <property type="entry name" value="SMC"/>
    <property type="match status" value="1"/>
</dbReference>
<keyword evidence="4 7" id="KW-0067">ATP-binding</keyword>
<dbReference type="Gene3D" id="1.10.287.1490">
    <property type="match status" value="1"/>
</dbReference>
<evidence type="ECO:0000256" key="4">
    <source>
        <dbReference type="ARBA" id="ARBA00022840"/>
    </source>
</evidence>
<dbReference type="GO" id="GO:0005524">
    <property type="term" value="F:ATP binding"/>
    <property type="evidence" value="ECO:0007669"/>
    <property type="project" value="UniProtKB-UniRule"/>
</dbReference>
<evidence type="ECO:0000256" key="3">
    <source>
        <dbReference type="ARBA" id="ARBA00022741"/>
    </source>
</evidence>
<evidence type="ECO:0000313" key="11">
    <source>
        <dbReference type="Proteomes" id="UP000194154"/>
    </source>
</evidence>
<dbReference type="Pfam" id="PF02463">
    <property type="entry name" value="SMC_N"/>
    <property type="match status" value="1"/>
</dbReference>
<dbReference type="RefSeq" id="WP_086042357.1">
    <property type="nucleotide sequence ID" value="NZ_CBCRZA010000005.1"/>
</dbReference>
<feature type="coiled-coil region" evidence="7">
    <location>
        <begin position="393"/>
        <end position="495"/>
    </location>
</feature>
<dbReference type="GO" id="GO:0016887">
    <property type="term" value="F:ATP hydrolysis activity"/>
    <property type="evidence" value="ECO:0007669"/>
    <property type="project" value="InterPro"/>
</dbReference>
<dbReference type="Pfam" id="PF06470">
    <property type="entry name" value="SMC_hinge"/>
    <property type="match status" value="1"/>
</dbReference>
<dbReference type="EMBL" id="CP021059">
    <property type="protein sequence ID" value="ARQ06704.1"/>
    <property type="molecule type" value="Genomic_DNA"/>
</dbReference>
<feature type="domain" description="SMC hinge" evidence="9">
    <location>
        <begin position="517"/>
        <end position="636"/>
    </location>
</feature>
<dbReference type="InterPro" id="IPR011890">
    <property type="entry name" value="SMC_prok"/>
</dbReference>
<dbReference type="HAMAP" id="MF_01894">
    <property type="entry name" value="Smc_prok"/>
    <property type="match status" value="1"/>
</dbReference>
<dbReference type="GO" id="GO:0007062">
    <property type="term" value="P:sister chromatid cohesion"/>
    <property type="evidence" value="ECO:0007669"/>
    <property type="project" value="InterPro"/>
</dbReference>
<feature type="coiled-coil region" evidence="7">
    <location>
        <begin position="670"/>
        <end position="911"/>
    </location>
</feature>
<proteinExistence type="inferred from homology"/>
<dbReference type="GO" id="GO:0030261">
    <property type="term" value="P:chromosome condensation"/>
    <property type="evidence" value="ECO:0007669"/>
    <property type="project" value="InterPro"/>
</dbReference>
<dbReference type="GO" id="GO:0003677">
    <property type="term" value="F:DNA binding"/>
    <property type="evidence" value="ECO:0007669"/>
    <property type="project" value="UniProtKB-UniRule"/>
</dbReference>
<dbReference type="CDD" id="cd03278">
    <property type="entry name" value="ABC_SMC_barmotin"/>
    <property type="match status" value="1"/>
</dbReference>
<dbReference type="GO" id="GO:0005694">
    <property type="term" value="C:chromosome"/>
    <property type="evidence" value="ECO:0007669"/>
    <property type="project" value="InterPro"/>
</dbReference>
<dbReference type="InterPro" id="IPR010935">
    <property type="entry name" value="SMC_hinge"/>
</dbReference>
<keyword evidence="5 7" id="KW-0175">Coiled coil</keyword>
<dbReference type="InterPro" id="IPR027417">
    <property type="entry name" value="P-loop_NTPase"/>
</dbReference>
<dbReference type="OrthoDB" id="9808768at2"/>
<organism evidence="10 11">
    <name type="scientific">Macrococcoides canis</name>
    <dbReference type="NCBI Taxonomy" id="1855823"/>
    <lineage>
        <taxon>Bacteria</taxon>
        <taxon>Bacillati</taxon>
        <taxon>Bacillota</taxon>
        <taxon>Bacilli</taxon>
        <taxon>Bacillales</taxon>
        <taxon>Staphylococcaceae</taxon>
        <taxon>Macrococcoides</taxon>
    </lineage>
</organism>
<dbReference type="GO" id="GO:0007059">
    <property type="term" value="P:chromosome segregation"/>
    <property type="evidence" value="ECO:0007669"/>
    <property type="project" value="UniProtKB-UniRule"/>
</dbReference>